<comment type="caution">
    <text evidence="1">The sequence shown here is derived from an EMBL/GenBank/DDBJ whole genome shotgun (WGS) entry which is preliminary data.</text>
</comment>
<keyword evidence="2" id="KW-1185">Reference proteome</keyword>
<gene>
    <name evidence="1" type="ORF">K3G42_007562</name>
</gene>
<dbReference type="EMBL" id="CM037620">
    <property type="protein sequence ID" value="KAH7994457.1"/>
    <property type="molecule type" value="Genomic_DNA"/>
</dbReference>
<proteinExistence type="predicted"/>
<evidence type="ECO:0000313" key="2">
    <source>
        <dbReference type="Proteomes" id="UP000827872"/>
    </source>
</evidence>
<name>A0ACB8EP35_9SAUR</name>
<sequence>MTSGCCTSYRCRPHEPESCAMNPPELSLETLAPLHGPAGHEPELLASPSPHHPHHHPASAAARAANANAGAANAGALRAHPDLTTAASRSAMVSSMASLLDGAGDYRPELSIPLHHAMGMSPCDASPPGMGMSGTYTTLTPLQPLPPISTVSDKFHHPHAHPHHPHAAHPHPHPHAGGGGGAHHPHPHHHPHAGPHPHHPHPPGAPHAAHQRLAGGVSGSFTLLRDERGLPAVNSLYGPYKELPPPPLGPSLSPLGNGLGPLHGSPQGLHGYGPSAGDKLLGAGFDAHLLGRGMEQPLTRGLASPPAPMLAHLNGLGPAPPGPPPPPPPPHHGPGLLARERPPSTTGGAALEEINTKEVAARITAELKRYSIPQAIFAQRVLCRSQGTLSDLLRNPKPWSKLKSGRETFRRMWKWLQEPEFQRMSALRLAAVEEVVKEGWGGVGERTLCLFLAQDPNINKTIFGGSSSLVPYFTVDHLSEEQPNGLCIDKVTLKATELQRMQYCRQPFRWGKNNADLSLA</sequence>
<reference evidence="1" key="1">
    <citation type="submission" date="2021-08" db="EMBL/GenBank/DDBJ databases">
        <title>The first chromosome-level gecko genome reveals the dynamic sex chromosomes of Neotropical dwarf geckos (Sphaerodactylidae: Sphaerodactylus).</title>
        <authorList>
            <person name="Pinto B.J."/>
            <person name="Keating S.E."/>
            <person name="Gamble T."/>
        </authorList>
    </citation>
    <scope>NUCLEOTIDE SEQUENCE</scope>
    <source>
        <strain evidence="1">TG3544</strain>
    </source>
</reference>
<evidence type="ECO:0000313" key="1">
    <source>
        <dbReference type="EMBL" id="KAH7994457.1"/>
    </source>
</evidence>
<dbReference type="Proteomes" id="UP000827872">
    <property type="component" value="Linkage Group LG07"/>
</dbReference>
<organism evidence="1 2">
    <name type="scientific">Sphaerodactylus townsendi</name>
    <dbReference type="NCBI Taxonomy" id="933632"/>
    <lineage>
        <taxon>Eukaryota</taxon>
        <taxon>Metazoa</taxon>
        <taxon>Chordata</taxon>
        <taxon>Craniata</taxon>
        <taxon>Vertebrata</taxon>
        <taxon>Euteleostomi</taxon>
        <taxon>Lepidosauria</taxon>
        <taxon>Squamata</taxon>
        <taxon>Bifurcata</taxon>
        <taxon>Gekkota</taxon>
        <taxon>Sphaerodactylidae</taxon>
        <taxon>Sphaerodactylus</taxon>
    </lineage>
</organism>
<protein>
    <submittedName>
        <fullName evidence="1">Uncharacterized protein</fullName>
    </submittedName>
</protein>
<accession>A0ACB8EP35</accession>